<dbReference type="Gene3D" id="3.90.950.10">
    <property type="match status" value="1"/>
</dbReference>
<dbReference type="EC" id="3.6.1.66" evidence="10"/>
<dbReference type="Proteomes" id="UP000182427">
    <property type="component" value="Chromosome I"/>
</dbReference>
<dbReference type="InterPro" id="IPR002637">
    <property type="entry name" value="RdgB/HAM1"/>
</dbReference>
<evidence type="ECO:0000256" key="6">
    <source>
        <dbReference type="ARBA" id="ARBA00022842"/>
    </source>
</evidence>
<dbReference type="GO" id="GO:0035870">
    <property type="term" value="F:dITP diphosphatase activity"/>
    <property type="evidence" value="ECO:0007669"/>
    <property type="project" value="UniProtKB-UniRule"/>
</dbReference>
<evidence type="ECO:0000256" key="3">
    <source>
        <dbReference type="ARBA" id="ARBA00022723"/>
    </source>
</evidence>
<dbReference type="PANTHER" id="PTHR11067:SF9">
    <property type="entry name" value="INOSINE TRIPHOSPHATE PYROPHOSPHATASE"/>
    <property type="match status" value="1"/>
</dbReference>
<evidence type="ECO:0000313" key="11">
    <source>
        <dbReference type="EMBL" id="SDE95357.1"/>
    </source>
</evidence>
<evidence type="ECO:0000256" key="8">
    <source>
        <dbReference type="ARBA" id="ARBA00051875"/>
    </source>
</evidence>
<dbReference type="GO" id="GO:0009146">
    <property type="term" value="P:purine nucleoside triphosphate catabolic process"/>
    <property type="evidence" value="ECO:0007669"/>
    <property type="project" value="UniProtKB-UniRule"/>
</dbReference>
<dbReference type="InterPro" id="IPR020922">
    <property type="entry name" value="dITP/XTP_pyrophosphatase"/>
</dbReference>
<dbReference type="FunFam" id="3.90.950.10:FF:000001">
    <property type="entry name" value="dITP/XTP pyrophosphatase"/>
    <property type="match status" value="1"/>
</dbReference>
<feature type="binding site" evidence="10">
    <location>
        <begin position="159"/>
        <end position="162"/>
    </location>
    <ligand>
        <name>substrate</name>
    </ligand>
</feature>
<feature type="binding site" evidence="10">
    <location>
        <begin position="7"/>
        <end position="12"/>
    </location>
    <ligand>
        <name>substrate</name>
    </ligand>
</feature>
<comment type="catalytic activity">
    <reaction evidence="9 10">
        <text>XTP + H2O = XMP + diphosphate + H(+)</text>
        <dbReference type="Rhea" id="RHEA:28610"/>
        <dbReference type="ChEBI" id="CHEBI:15377"/>
        <dbReference type="ChEBI" id="CHEBI:15378"/>
        <dbReference type="ChEBI" id="CHEBI:33019"/>
        <dbReference type="ChEBI" id="CHEBI:57464"/>
        <dbReference type="ChEBI" id="CHEBI:61314"/>
        <dbReference type="EC" id="3.6.1.66"/>
    </reaction>
</comment>
<comment type="catalytic activity">
    <reaction evidence="8 10">
        <text>dITP + H2O = dIMP + diphosphate + H(+)</text>
        <dbReference type="Rhea" id="RHEA:28342"/>
        <dbReference type="ChEBI" id="CHEBI:15377"/>
        <dbReference type="ChEBI" id="CHEBI:15378"/>
        <dbReference type="ChEBI" id="CHEBI:33019"/>
        <dbReference type="ChEBI" id="CHEBI:61194"/>
        <dbReference type="ChEBI" id="CHEBI:61382"/>
        <dbReference type="EC" id="3.6.1.66"/>
    </reaction>
</comment>
<organism evidence="11 12">
    <name type="scientific">Terriglobus roseus</name>
    <dbReference type="NCBI Taxonomy" id="392734"/>
    <lineage>
        <taxon>Bacteria</taxon>
        <taxon>Pseudomonadati</taxon>
        <taxon>Acidobacteriota</taxon>
        <taxon>Terriglobia</taxon>
        <taxon>Terriglobales</taxon>
        <taxon>Acidobacteriaceae</taxon>
        <taxon>Terriglobus</taxon>
    </lineage>
</organism>
<evidence type="ECO:0000256" key="2">
    <source>
        <dbReference type="ARBA" id="ARBA00011738"/>
    </source>
</evidence>
<sequence length="202" mass="21844">MILYVATSNAGKLRDFRTAATDTPGFDIQPLPGLADIPAPPEDEPTFEGNARIKAAYYSKFAPGHWVIADDSGLEVDALNGLPGVRSARYAADLNFPSTGNSIDADNNAALLHNLKDATNRTGRYRCALALATDGKVETVAFGKLEGQILTAPQGERGFGYDPYFCAPELNGTMAEASDEDRLRVSHRGRALRSLLRQWRAC</sequence>
<comment type="cofactor">
    <cofactor evidence="10">
        <name>Mg(2+)</name>
        <dbReference type="ChEBI" id="CHEBI:18420"/>
    </cofactor>
    <text evidence="10">Binds 1 Mg(2+) ion per subunit.</text>
</comment>
<dbReference type="OrthoDB" id="9807456at2"/>
<dbReference type="CDD" id="cd00515">
    <property type="entry name" value="HAM1"/>
    <property type="match status" value="1"/>
</dbReference>
<evidence type="ECO:0000256" key="1">
    <source>
        <dbReference type="ARBA" id="ARBA00008023"/>
    </source>
</evidence>
<gene>
    <name evidence="11" type="ORF">SAMN05444167_0911</name>
</gene>
<dbReference type="GO" id="GO:0046872">
    <property type="term" value="F:metal ion binding"/>
    <property type="evidence" value="ECO:0007669"/>
    <property type="project" value="UniProtKB-KW"/>
</dbReference>
<evidence type="ECO:0000313" key="12">
    <source>
        <dbReference type="Proteomes" id="UP000182427"/>
    </source>
</evidence>
<keyword evidence="4 10" id="KW-0547">Nucleotide-binding</keyword>
<dbReference type="PANTHER" id="PTHR11067">
    <property type="entry name" value="INOSINE TRIPHOSPHATE PYROPHOSPHATASE/HAM1 PROTEIN"/>
    <property type="match status" value="1"/>
</dbReference>
<keyword evidence="5 10" id="KW-0378">Hydrolase</keyword>
<comment type="function">
    <text evidence="10">Pyrophosphatase that catalyzes the hydrolysis of nucleoside triphosphates to their monophosphate derivatives, with a high preference for the non-canonical purine nucleotides XTP (xanthosine triphosphate), dITP (deoxyinosine triphosphate) and ITP. Seems to function as a house-cleaning enzyme that removes non-canonical purine nucleotides from the nucleotide pool, thus preventing their incorporation into DNA/RNA and avoiding chromosomal lesions.</text>
</comment>
<dbReference type="EMBL" id="LT629690">
    <property type="protein sequence ID" value="SDE95357.1"/>
    <property type="molecule type" value="Genomic_DNA"/>
</dbReference>
<dbReference type="GO" id="GO:0005829">
    <property type="term" value="C:cytosol"/>
    <property type="evidence" value="ECO:0007669"/>
    <property type="project" value="TreeGrafter"/>
</dbReference>
<name>A0A1G7H4I5_9BACT</name>
<keyword evidence="6 10" id="KW-0460">Magnesium</keyword>
<feature type="binding site" evidence="10">
    <location>
        <begin position="187"/>
        <end position="188"/>
    </location>
    <ligand>
        <name>substrate</name>
    </ligand>
</feature>
<dbReference type="GO" id="GO:0017111">
    <property type="term" value="F:ribonucleoside triphosphate phosphatase activity"/>
    <property type="evidence" value="ECO:0007669"/>
    <property type="project" value="InterPro"/>
</dbReference>
<comment type="subunit">
    <text evidence="2 10">Homodimer.</text>
</comment>
<protein>
    <recommendedName>
        <fullName evidence="10">dITP/XTP pyrophosphatase</fullName>
        <ecNumber evidence="10">3.6.1.66</ecNumber>
    </recommendedName>
    <alternativeName>
        <fullName evidence="10">Non-canonical purine NTP pyrophosphatase</fullName>
    </alternativeName>
    <alternativeName>
        <fullName evidence="10">Non-standard purine NTP pyrophosphatase</fullName>
    </alternativeName>
    <alternativeName>
        <fullName evidence="10">Nucleoside-triphosphate diphosphatase</fullName>
    </alternativeName>
    <alternativeName>
        <fullName evidence="10">Nucleoside-triphosphate pyrophosphatase</fullName>
        <shortName evidence="10">NTPase</shortName>
    </alternativeName>
</protein>
<comment type="similarity">
    <text evidence="1 10">Belongs to the HAM1 NTPase family.</text>
</comment>
<feature type="binding site" evidence="10">
    <location>
        <position position="72"/>
    </location>
    <ligand>
        <name>substrate</name>
    </ligand>
</feature>
<proteinExistence type="inferred from homology"/>
<dbReference type="AlphaFoldDB" id="A0A1G7H4I5"/>
<evidence type="ECO:0000256" key="9">
    <source>
        <dbReference type="ARBA" id="ARBA00052017"/>
    </source>
</evidence>
<dbReference type="GO" id="GO:0009117">
    <property type="term" value="P:nucleotide metabolic process"/>
    <property type="evidence" value="ECO:0007669"/>
    <property type="project" value="UniProtKB-KW"/>
</dbReference>
<keyword evidence="3 10" id="KW-0479">Metal-binding</keyword>
<keyword evidence="12" id="KW-1185">Reference proteome</keyword>
<dbReference type="SUPFAM" id="SSF52972">
    <property type="entry name" value="ITPase-like"/>
    <property type="match status" value="1"/>
</dbReference>
<reference evidence="11 12" key="1">
    <citation type="submission" date="2016-10" db="EMBL/GenBank/DDBJ databases">
        <authorList>
            <person name="de Groot N.N."/>
        </authorList>
    </citation>
    <scope>NUCLEOTIDE SEQUENCE [LARGE SCALE GENOMIC DNA]</scope>
    <source>
        <strain evidence="11 12">GAS232</strain>
    </source>
</reference>
<dbReference type="InterPro" id="IPR029001">
    <property type="entry name" value="ITPase-like_fam"/>
</dbReference>
<comment type="catalytic activity">
    <reaction evidence="10">
        <text>ITP + H2O = IMP + diphosphate + H(+)</text>
        <dbReference type="Rhea" id="RHEA:29399"/>
        <dbReference type="ChEBI" id="CHEBI:15377"/>
        <dbReference type="ChEBI" id="CHEBI:15378"/>
        <dbReference type="ChEBI" id="CHEBI:33019"/>
        <dbReference type="ChEBI" id="CHEBI:58053"/>
        <dbReference type="ChEBI" id="CHEBI:61402"/>
        <dbReference type="EC" id="3.6.1.66"/>
    </reaction>
</comment>
<dbReference type="GO" id="GO:0036222">
    <property type="term" value="F:XTP diphosphatase activity"/>
    <property type="evidence" value="ECO:0007669"/>
    <property type="project" value="UniProtKB-UniRule"/>
</dbReference>
<dbReference type="GO" id="GO:0000166">
    <property type="term" value="F:nucleotide binding"/>
    <property type="evidence" value="ECO:0007669"/>
    <property type="project" value="UniProtKB-KW"/>
</dbReference>
<dbReference type="GO" id="GO:0036220">
    <property type="term" value="F:ITP diphosphatase activity"/>
    <property type="evidence" value="ECO:0007669"/>
    <property type="project" value="UniProtKB-UniRule"/>
</dbReference>
<dbReference type="HAMAP" id="MF_01405">
    <property type="entry name" value="Non_canon_purine_NTPase"/>
    <property type="match status" value="1"/>
</dbReference>
<accession>A0A1G7H4I5</accession>
<dbReference type="RefSeq" id="WP_083344115.1">
    <property type="nucleotide sequence ID" value="NZ_LT629690.1"/>
</dbReference>
<evidence type="ECO:0000256" key="7">
    <source>
        <dbReference type="ARBA" id="ARBA00023080"/>
    </source>
</evidence>
<dbReference type="Pfam" id="PF01725">
    <property type="entry name" value="Ham1p_like"/>
    <property type="match status" value="1"/>
</dbReference>
<feature type="binding site" evidence="10">
    <location>
        <position position="71"/>
    </location>
    <ligand>
        <name>Mg(2+)</name>
        <dbReference type="ChEBI" id="CHEBI:18420"/>
    </ligand>
</feature>
<evidence type="ECO:0000256" key="10">
    <source>
        <dbReference type="HAMAP-Rule" id="MF_01405"/>
    </source>
</evidence>
<comment type="caution">
    <text evidence="10">Lacks conserved residue(s) required for the propagation of feature annotation.</text>
</comment>
<keyword evidence="7 10" id="KW-0546">Nucleotide metabolism</keyword>
<evidence type="ECO:0000256" key="4">
    <source>
        <dbReference type="ARBA" id="ARBA00022741"/>
    </source>
</evidence>
<evidence type="ECO:0000256" key="5">
    <source>
        <dbReference type="ARBA" id="ARBA00022801"/>
    </source>
</evidence>
<feature type="active site" description="Proton acceptor" evidence="10">
    <location>
        <position position="71"/>
    </location>
</feature>